<protein>
    <recommendedName>
        <fullName evidence="5">Lipoprotein</fullName>
    </recommendedName>
</protein>
<gene>
    <name evidence="3" type="ORF">BAURA86_01645</name>
</gene>
<dbReference type="PROSITE" id="PS51257">
    <property type="entry name" value="PROKAR_LIPOPROTEIN"/>
    <property type="match status" value="1"/>
</dbReference>
<evidence type="ECO:0008006" key="5">
    <source>
        <dbReference type="Google" id="ProtNLM"/>
    </source>
</evidence>
<accession>A0A2H1JFR5</accession>
<evidence type="ECO:0000313" key="4">
    <source>
        <dbReference type="Proteomes" id="UP000234300"/>
    </source>
</evidence>
<reference evidence="3 4" key="1">
    <citation type="submission" date="2017-03" db="EMBL/GenBank/DDBJ databases">
        <authorList>
            <person name="Afonso C.L."/>
            <person name="Miller P.J."/>
            <person name="Scott M.A."/>
            <person name="Spackman E."/>
            <person name="Goraichik I."/>
            <person name="Dimitrov K.M."/>
            <person name="Suarez D.L."/>
            <person name="Swayne D.E."/>
        </authorList>
    </citation>
    <scope>NUCLEOTIDE SEQUENCE [LARGE SCALE GENOMIC DNA]</scope>
    <source>
        <strain evidence="4">8(6)</strain>
    </source>
</reference>
<name>A0A2H1JFR5_BREAU</name>
<proteinExistence type="predicted"/>
<feature type="signal peptide" evidence="2">
    <location>
        <begin position="1"/>
        <end position="24"/>
    </location>
</feature>
<dbReference type="AlphaFoldDB" id="A0A2H1JFR5"/>
<organism evidence="3 4">
    <name type="scientific">Brevibacterium aurantiacum</name>
    <dbReference type="NCBI Taxonomy" id="273384"/>
    <lineage>
        <taxon>Bacteria</taxon>
        <taxon>Bacillati</taxon>
        <taxon>Actinomycetota</taxon>
        <taxon>Actinomycetes</taxon>
        <taxon>Micrococcales</taxon>
        <taxon>Brevibacteriaceae</taxon>
        <taxon>Brevibacterium</taxon>
    </lineage>
</organism>
<dbReference type="Proteomes" id="UP000234300">
    <property type="component" value="Unassembled WGS sequence"/>
</dbReference>
<evidence type="ECO:0000256" key="2">
    <source>
        <dbReference type="SAM" id="SignalP"/>
    </source>
</evidence>
<dbReference type="RefSeq" id="WP_180957384.1">
    <property type="nucleotide sequence ID" value="NZ_FXZI01000004.1"/>
</dbReference>
<feature type="region of interest" description="Disordered" evidence="1">
    <location>
        <begin position="25"/>
        <end position="90"/>
    </location>
</feature>
<keyword evidence="2" id="KW-0732">Signal</keyword>
<evidence type="ECO:0000313" key="3">
    <source>
        <dbReference type="EMBL" id="SMX86214.1"/>
    </source>
</evidence>
<sequence>MTKQLTALPAALAAVLALTLAACGQNEPPGDSGGQGETQEESPHEPEGNSGADGEERGGSAPGQGNDANEYPGEFTVANGDSQYYVGNGPHRPESVTVMCSEEGGVITATITESDTRNAFTTTQPEAGAGYAGGTLTLGDTGEEITWEPLDGLDEETIRLANSHPDARGDARVFEEEHLEGSPVTWEVDGTFEFGNGLAAMSDEATYEEREVVAQVSIPGRVDCSGGAAIN</sequence>
<dbReference type="EMBL" id="FXZI01000004">
    <property type="protein sequence ID" value="SMX86214.1"/>
    <property type="molecule type" value="Genomic_DNA"/>
</dbReference>
<feature type="chain" id="PRO_5013789494" description="Lipoprotein" evidence="2">
    <location>
        <begin position="25"/>
        <end position="231"/>
    </location>
</feature>
<evidence type="ECO:0000256" key="1">
    <source>
        <dbReference type="SAM" id="MobiDB-lite"/>
    </source>
</evidence>